<evidence type="ECO:0000313" key="1">
    <source>
        <dbReference type="EMBL" id="MDX4957904.1"/>
    </source>
</evidence>
<dbReference type="Proteomes" id="UP001287445">
    <property type="component" value="Unassembled WGS sequence"/>
</dbReference>
<dbReference type="RefSeq" id="WP_319076970.1">
    <property type="nucleotide sequence ID" value="NZ_JAWWMZ010000022.1"/>
</dbReference>
<dbReference type="AlphaFoldDB" id="A0AAJ2R473"/>
<protein>
    <submittedName>
        <fullName evidence="1">Uncharacterized protein</fullName>
    </submittedName>
</protein>
<comment type="caution">
    <text evidence="1">The sequence shown here is derived from an EMBL/GenBank/DDBJ whole genome shotgun (WGS) entry which is preliminary data.</text>
</comment>
<organism evidence="1 2">
    <name type="scientific">Delftia acidovorans</name>
    <name type="common">Pseudomonas acidovorans</name>
    <name type="synonym">Comamonas acidovorans</name>
    <dbReference type="NCBI Taxonomy" id="80866"/>
    <lineage>
        <taxon>Bacteria</taxon>
        <taxon>Pseudomonadati</taxon>
        <taxon>Pseudomonadota</taxon>
        <taxon>Betaproteobacteria</taxon>
        <taxon>Burkholderiales</taxon>
        <taxon>Comamonadaceae</taxon>
        <taxon>Delftia</taxon>
    </lineage>
</organism>
<name>A0AAJ2R473_DELAC</name>
<gene>
    <name evidence="1" type="ORF">SGN30_31170</name>
</gene>
<sequence>MIENQHRTIAEAYATAVSSSDLKCDTREGAPRSDSDVLAAAGWCESRIGSALLRLHTEYDGAEHPKLMRPQDFYRAPVLKGGKEEAEAKEFAHAQCEEHNKTQQLLMRAKLKTLPAVVQQVEEQLKKWGAEDAKAVANAVVIWWLQQACRSCDGRKFEVVQGTARLSNKACRACAGTGHARIPHGDIGRRTANFLDDCVCRARLSISKRLRATRH</sequence>
<reference evidence="1" key="1">
    <citation type="submission" date="2023-11" db="EMBL/GenBank/DDBJ databases">
        <title>Identification and selenium tolerance of Delftia acidovorans R3-25.</title>
        <authorList>
            <person name="Zhang S."/>
            <person name="Liu Y."/>
            <person name="Guo Y."/>
        </authorList>
    </citation>
    <scope>NUCLEOTIDE SEQUENCE</scope>
    <source>
        <strain evidence="1">R3-25</strain>
    </source>
</reference>
<dbReference type="EMBL" id="JAWWMZ010000022">
    <property type="protein sequence ID" value="MDX4957904.1"/>
    <property type="molecule type" value="Genomic_DNA"/>
</dbReference>
<accession>A0AAJ2R473</accession>
<evidence type="ECO:0000313" key="2">
    <source>
        <dbReference type="Proteomes" id="UP001287445"/>
    </source>
</evidence>
<proteinExistence type="predicted"/>